<dbReference type="InterPro" id="IPR009061">
    <property type="entry name" value="DNA-bd_dom_put_sf"/>
</dbReference>
<keyword evidence="4" id="KW-1185">Reference proteome</keyword>
<dbReference type="InterPro" id="IPR015126">
    <property type="entry name" value="Mu_I-gamma"/>
</dbReference>
<dbReference type="InterPro" id="IPR012337">
    <property type="entry name" value="RNaseH-like_sf"/>
</dbReference>
<dbReference type="GO" id="GO:0004803">
    <property type="term" value="F:transposase activity"/>
    <property type="evidence" value="ECO:0007669"/>
    <property type="project" value="InterPro"/>
</dbReference>
<dbReference type="GO" id="GO:0003677">
    <property type="term" value="F:DNA binding"/>
    <property type="evidence" value="ECO:0007669"/>
    <property type="project" value="UniProtKB-KW"/>
</dbReference>
<dbReference type="Gene3D" id="6.10.250.2550">
    <property type="match status" value="1"/>
</dbReference>
<dbReference type="InterPro" id="IPR004189">
    <property type="entry name" value="Phage_Mu_transposase"/>
</dbReference>
<dbReference type="Pfam" id="PF02914">
    <property type="entry name" value="DDE_2"/>
    <property type="match status" value="1"/>
</dbReference>
<dbReference type="Pfam" id="PF02316">
    <property type="entry name" value="HTH_Tnp_Mu_1"/>
    <property type="match status" value="1"/>
</dbReference>
<dbReference type="STRING" id="560819.SAMN05428998_14811"/>
<dbReference type="InterPro" id="IPR015378">
    <property type="entry name" value="Transposase-like_Mu_C"/>
</dbReference>
<dbReference type="AlphaFoldDB" id="A0A1Y6CRH1"/>
<dbReference type="SUPFAM" id="SSF46689">
    <property type="entry name" value="Homeodomain-like"/>
    <property type="match status" value="2"/>
</dbReference>
<dbReference type="Pfam" id="PF09299">
    <property type="entry name" value="Mu-transpos_C"/>
    <property type="match status" value="1"/>
</dbReference>
<keyword evidence="3" id="KW-0238">DNA-binding</keyword>
<accession>A0A1Y6CRH1</accession>
<dbReference type="Proteomes" id="UP000192917">
    <property type="component" value="Unassembled WGS sequence"/>
</dbReference>
<dbReference type="InterPro" id="IPR001584">
    <property type="entry name" value="Integrase_cat-core"/>
</dbReference>
<dbReference type="SUPFAM" id="SSF46955">
    <property type="entry name" value="Putative DNA-binding domain"/>
    <property type="match status" value="1"/>
</dbReference>
<dbReference type="InterPro" id="IPR009057">
    <property type="entry name" value="Homeodomain-like_sf"/>
</dbReference>
<dbReference type="EMBL" id="FWZX01000048">
    <property type="protein sequence ID" value="SMF82855.1"/>
    <property type="molecule type" value="Genomic_DNA"/>
</dbReference>
<dbReference type="Gene3D" id="1.10.10.60">
    <property type="entry name" value="Homeodomain-like"/>
    <property type="match status" value="2"/>
</dbReference>
<sequence>MTARLTSSTALSKVWHTAAELAALRLPGLPSSKKRIIELAKRQAWQERRNLDDAPLARRRQGRGGGWEYHYTLLPDAAAAKLVHDERTAKLAAAAPAGESAGAGRPSASWELQDWYRRQPETKKREARRRVAILEAVETLHRTGLTKNHAVAEVAKQEGIGGSTIYQWQRLVRGLDRLDREAALCPRHKGKAGQTVECSPEAWEMLKGLWLINSQPPFEECYREVQAAAQQHGWTLPHPRTMRRRIEALWPPLVTYCRQGADALRAMYQPQIRDRSQLRALEAVNADFHTFDITVAMPGAEQGARPSLIVIQDLYSNKILAWRVDLNPSAAAVRLAFHDVFRDFGVPETAVLDNGREFASKLITGGQKTRYRNKIKPEELEGLLTGFGMTVRWTTPCSGQSKPVERGFGDLTNIVSKAKVFDGAYTGRSPQHKPANYGSRVVDFETFLKFVARGIASYNAREGRRTPVCGGVKSFDQAFAESYARQENSIGIRKPAAEQLTRALMTAELLTARKPSGAVHVLGNVYWAEWMTGFVGKKLTVRYDPDDAQGGIEVYRHDGVFLGHVEVWERTGFLDQEKAREHGRKRRSYQKKQSEIAELERGMAVEEVLEHLVELDPPPAPDAKVVRPVRTRGALALQPAANSEAIEEMDRNLSASIAELAAFRRQQP</sequence>
<feature type="domain" description="Integrase catalytic" evidence="1">
    <location>
        <begin position="266"/>
        <end position="482"/>
    </location>
</feature>
<evidence type="ECO:0000259" key="2">
    <source>
        <dbReference type="PROSITE" id="PS51702"/>
    </source>
</evidence>
<dbReference type="PROSITE" id="PS50994">
    <property type="entry name" value="INTEGRASE"/>
    <property type="match status" value="1"/>
</dbReference>
<evidence type="ECO:0000259" key="1">
    <source>
        <dbReference type="PROSITE" id="PS50994"/>
    </source>
</evidence>
<dbReference type="Gene3D" id="2.30.30.130">
    <property type="entry name" value="Transposase, Mu, C-terminal"/>
    <property type="match status" value="1"/>
</dbReference>
<dbReference type="Pfam" id="PF09039">
    <property type="entry name" value="HTH_Tnp_Mu_2"/>
    <property type="match status" value="1"/>
</dbReference>
<feature type="domain" description="HTH Mu-type" evidence="2">
    <location>
        <begin position="14"/>
        <end position="90"/>
    </location>
</feature>
<evidence type="ECO:0000313" key="3">
    <source>
        <dbReference type="EMBL" id="SMF82855.1"/>
    </source>
</evidence>
<dbReference type="SUPFAM" id="SSF53098">
    <property type="entry name" value="Ribonuclease H-like"/>
    <property type="match status" value="1"/>
</dbReference>
<dbReference type="InterPro" id="IPR036388">
    <property type="entry name" value="WH-like_DNA-bd_sf"/>
</dbReference>
<dbReference type="RefSeq" id="WP_143596419.1">
    <property type="nucleotide sequence ID" value="NZ_FWZX01000048.1"/>
</dbReference>
<dbReference type="PROSITE" id="PS51702">
    <property type="entry name" value="HTH_MU"/>
    <property type="match status" value="1"/>
</dbReference>
<dbReference type="Gene3D" id="3.30.420.10">
    <property type="entry name" value="Ribonuclease H-like superfamily/Ribonuclease H"/>
    <property type="match status" value="1"/>
</dbReference>
<dbReference type="GO" id="GO:0006313">
    <property type="term" value="P:DNA transposition"/>
    <property type="evidence" value="ECO:0007669"/>
    <property type="project" value="InterPro"/>
</dbReference>
<gene>
    <name evidence="3" type="ORF">SAMN05428998_14811</name>
</gene>
<evidence type="ECO:0000313" key="4">
    <source>
        <dbReference type="Proteomes" id="UP000192917"/>
    </source>
</evidence>
<organism evidence="3 4">
    <name type="scientific">Tistlia consotensis USBA 355</name>
    <dbReference type="NCBI Taxonomy" id="560819"/>
    <lineage>
        <taxon>Bacteria</taxon>
        <taxon>Pseudomonadati</taxon>
        <taxon>Pseudomonadota</taxon>
        <taxon>Alphaproteobacteria</taxon>
        <taxon>Rhodospirillales</taxon>
        <taxon>Rhodovibrionaceae</taxon>
        <taxon>Tistlia</taxon>
    </lineage>
</organism>
<reference evidence="3 4" key="1">
    <citation type="submission" date="2017-04" db="EMBL/GenBank/DDBJ databases">
        <authorList>
            <person name="Afonso C.L."/>
            <person name="Miller P.J."/>
            <person name="Scott M.A."/>
            <person name="Spackman E."/>
            <person name="Goraichik I."/>
            <person name="Dimitrov K.M."/>
            <person name="Suarez D.L."/>
            <person name="Swayne D.E."/>
        </authorList>
    </citation>
    <scope>NUCLEOTIDE SEQUENCE [LARGE SCALE GENOMIC DNA]</scope>
    <source>
        <strain evidence="3 4">USBA 355</strain>
    </source>
</reference>
<dbReference type="InterPro" id="IPR036397">
    <property type="entry name" value="RNaseH_sf"/>
</dbReference>
<dbReference type="InterPro" id="IPR009004">
    <property type="entry name" value="Transposase_Mu_C"/>
</dbReference>
<dbReference type="InterPro" id="IPR003314">
    <property type="entry name" value="Mu-type_HTH"/>
</dbReference>
<protein>
    <submittedName>
        <fullName evidence="3">Mu DNA-binding domain-containing protein</fullName>
    </submittedName>
</protein>
<dbReference type="GO" id="GO:0015074">
    <property type="term" value="P:DNA integration"/>
    <property type="evidence" value="ECO:0007669"/>
    <property type="project" value="InterPro"/>
</dbReference>
<dbReference type="Gene3D" id="1.10.10.10">
    <property type="entry name" value="Winged helix-like DNA-binding domain superfamily/Winged helix DNA-binding domain"/>
    <property type="match status" value="1"/>
</dbReference>
<proteinExistence type="predicted"/>
<dbReference type="SUPFAM" id="SSF50610">
    <property type="entry name" value="mu transposase, C-terminal domain"/>
    <property type="match status" value="1"/>
</dbReference>
<name>A0A1Y6CRH1_9PROT</name>